<dbReference type="SUPFAM" id="SSF53474">
    <property type="entry name" value="alpha/beta-Hydrolases"/>
    <property type="match status" value="1"/>
</dbReference>
<dbReference type="InterPro" id="IPR029058">
    <property type="entry name" value="AB_hydrolase_fold"/>
</dbReference>
<dbReference type="Pfam" id="PF00756">
    <property type="entry name" value="Esterase"/>
    <property type="match status" value="1"/>
</dbReference>
<feature type="transmembrane region" description="Helical" evidence="1">
    <location>
        <begin position="44"/>
        <end position="64"/>
    </location>
</feature>
<keyword evidence="1" id="KW-0812">Transmembrane</keyword>
<sequence>MDWLFKLKLTQGWLPKTMLIITVVGLLIVIILKSRKGWLKPLISQLIIGVLGFFGGWLVVWLLSDVFRVFGVSLGWAVMLTIGIGVGVIVALIAAFCQSKGFRRVLSAIMVVISLLTCALKVDGIYGEYTTLGSLFGISQFSPLNSDTVTTKPAMSIKQWHELAKHRQLPNMPEKGEVHSVSIPNTHSNFRARKANVYLPPAALSAEPPALPVMVVMAGQPGNTDRFFTAGQLGKMLNTYASKHDGLAPIAVSPDQNGTLLNNSLCSDTRQGGNAETYITEDVTEWIKDTLPVATKPQDWLIGGFSQGATCSTQLGPAHPDIYGHIFSAGGEIEPVSGSHKSTLKRYFNSDEKAYRKHVPTYIIANSGSDKQSWFSIAGKWDKRSQKNQMTIVKAAMEAGMSTTTVVTKESGHDWHTVQAGMLPMIDFFGEESGLGSTGKTISEYPNLDVIDSRTTARRD</sequence>
<keyword evidence="1" id="KW-1133">Transmembrane helix</keyword>
<evidence type="ECO:0000313" key="2">
    <source>
        <dbReference type="EMBL" id="KFF31219.1"/>
    </source>
</evidence>
<dbReference type="eggNOG" id="COG0627">
    <property type="taxonomic scope" value="Bacteria"/>
</dbReference>
<dbReference type="Gene3D" id="3.40.50.1820">
    <property type="entry name" value="alpha/beta hydrolase"/>
    <property type="match status" value="1"/>
</dbReference>
<feature type="transmembrane region" description="Helical" evidence="1">
    <location>
        <begin position="12"/>
        <end position="32"/>
    </location>
</feature>
<dbReference type="RefSeq" id="WP_044086728.1">
    <property type="nucleotide sequence ID" value="NZ_ATLK01000001.1"/>
</dbReference>
<protein>
    <submittedName>
        <fullName evidence="2">Putative esterase</fullName>
    </submittedName>
</protein>
<dbReference type="GO" id="GO:0016747">
    <property type="term" value="F:acyltransferase activity, transferring groups other than amino-acyl groups"/>
    <property type="evidence" value="ECO:0007669"/>
    <property type="project" value="TreeGrafter"/>
</dbReference>
<keyword evidence="3" id="KW-1185">Reference proteome</keyword>
<comment type="caution">
    <text evidence="2">The sequence shown here is derived from an EMBL/GenBank/DDBJ whole genome shotgun (WGS) entry which is preliminary data.</text>
</comment>
<evidence type="ECO:0000313" key="3">
    <source>
        <dbReference type="Proteomes" id="UP000028730"/>
    </source>
</evidence>
<proteinExistence type="predicted"/>
<accession>A0A080N628</accession>
<dbReference type="InterPro" id="IPR050583">
    <property type="entry name" value="Mycobacterial_A85_antigen"/>
</dbReference>
<feature type="transmembrane region" description="Helical" evidence="1">
    <location>
        <begin position="104"/>
        <end position="122"/>
    </location>
</feature>
<organism evidence="2 3">
    <name type="scientific">Bifidobacterium bombi DSM 19703</name>
    <dbReference type="NCBI Taxonomy" id="1341695"/>
    <lineage>
        <taxon>Bacteria</taxon>
        <taxon>Bacillati</taxon>
        <taxon>Actinomycetota</taxon>
        <taxon>Actinomycetes</taxon>
        <taxon>Bifidobacteriales</taxon>
        <taxon>Bifidobacteriaceae</taxon>
        <taxon>Bifidobacterium</taxon>
    </lineage>
</organism>
<dbReference type="PANTHER" id="PTHR48098">
    <property type="entry name" value="ENTEROCHELIN ESTERASE-RELATED"/>
    <property type="match status" value="1"/>
</dbReference>
<evidence type="ECO:0000256" key="1">
    <source>
        <dbReference type="SAM" id="Phobius"/>
    </source>
</evidence>
<reference evidence="2 3" key="1">
    <citation type="journal article" date="2014" name="Appl. Environ. Microbiol.">
        <title>Genomic encyclopedia of type strains of the genus Bifidobacterium.</title>
        <authorList>
            <person name="Milani C."/>
            <person name="Lugli G.A."/>
            <person name="Duranti S."/>
            <person name="Turroni F."/>
            <person name="Bottacini F."/>
            <person name="Mangifesta M."/>
            <person name="Sanchez B."/>
            <person name="Viappiani A."/>
            <person name="Mancabelli L."/>
            <person name="Taminiau B."/>
            <person name="Delcenserie V."/>
            <person name="Barrangou R."/>
            <person name="Margolles A."/>
            <person name="van Sinderen D."/>
            <person name="Ventura M."/>
        </authorList>
    </citation>
    <scope>NUCLEOTIDE SEQUENCE [LARGE SCALE GENOMIC DNA]</scope>
    <source>
        <strain evidence="2 3">DSM 19703</strain>
    </source>
</reference>
<dbReference type="Proteomes" id="UP000028730">
    <property type="component" value="Unassembled WGS sequence"/>
</dbReference>
<name>A0A080N628_9BIFI</name>
<keyword evidence="1" id="KW-0472">Membrane</keyword>
<dbReference type="STRING" id="1341695.BBOMB_0557"/>
<feature type="transmembrane region" description="Helical" evidence="1">
    <location>
        <begin position="76"/>
        <end position="97"/>
    </location>
</feature>
<gene>
    <name evidence="2" type="ORF">BBOMB_0557</name>
</gene>
<dbReference type="AlphaFoldDB" id="A0A080N628"/>
<dbReference type="OrthoDB" id="3723842at2"/>
<dbReference type="PANTHER" id="PTHR48098:SF1">
    <property type="entry name" value="DIACYLGLYCEROL ACYLTRANSFERASE_MYCOLYLTRANSFERASE AG85A"/>
    <property type="match status" value="1"/>
</dbReference>
<dbReference type="InterPro" id="IPR000801">
    <property type="entry name" value="Esterase-like"/>
</dbReference>
<dbReference type="EMBL" id="ATLK01000001">
    <property type="protein sequence ID" value="KFF31219.1"/>
    <property type="molecule type" value="Genomic_DNA"/>
</dbReference>